<keyword evidence="3" id="KW-1185">Reference proteome</keyword>
<gene>
    <name evidence="2" type="ORF">EYF80_058670</name>
</gene>
<sequence length="119" mass="13222">MKTSWRLSGADVTDEGGPRRRSEGRGPEVESSPPTQPGSDCERPYPYEAATGTSLVGTAASVASQPVPRVPLRRPIPVRRRGKSCCAETLNYSQFTRNTLLLRCFYQSVTRLEQTRIHE</sequence>
<name>A0A4Z2EQQ9_9TELE</name>
<protein>
    <submittedName>
        <fullName evidence="2">Uncharacterized protein</fullName>
    </submittedName>
</protein>
<reference evidence="2 3" key="1">
    <citation type="submission" date="2019-03" db="EMBL/GenBank/DDBJ databases">
        <title>First draft genome of Liparis tanakae, snailfish: a comprehensive survey of snailfish specific genes.</title>
        <authorList>
            <person name="Kim W."/>
            <person name="Song I."/>
            <person name="Jeong J.-H."/>
            <person name="Kim D."/>
            <person name="Kim S."/>
            <person name="Ryu S."/>
            <person name="Song J.Y."/>
            <person name="Lee S.K."/>
        </authorList>
    </citation>
    <scope>NUCLEOTIDE SEQUENCE [LARGE SCALE GENOMIC DNA]</scope>
    <source>
        <tissue evidence="2">Muscle</tissue>
    </source>
</reference>
<accession>A0A4Z2EQQ9</accession>
<evidence type="ECO:0000256" key="1">
    <source>
        <dbReference type="SAM" id="MobiDB-lite"/>
    </source>
</evidence>
<feature type="region of interest" description="Disordered" evidence="1">
    <location>
        <begin position="1"/>
        <end position="47"/>
    </location>
</feature>
<evidence type="ECO:0000313" key="2">
    <source>
        <dbReference type="EMBL" id="TNN31178.1"/>
    </source>
</evidence>
<dbReference type="AlphaFoldDB" id="A0A4Z2EQQ9"/>
<dbReference type="EMBL" id="SRLO01003726">
    <property type="protein sequence ID" value="TNN31178.1"/>
    <property type="molecule type" value="Genomic_DNA"/>
</dbReference>
<comment type="caution">
    <text evidence="2">The sequence shown here is derived from an EMBL/GenBank/DDBJ whole genome shotgun (WGS) entry which is preliminary data.</text>
</comment>
<dbReference type="Proteomes" id="UP000314294">
    <property type="component" value="Unassembled WGS sequence"/>
</dbReference>
<organism evidence="2 3">
    <name type="scientific">Liparis tanakae</name>
    <name type="common">Tanaka's snailfish</name>
    <dbReference type="NCBI Taxonomy" id="230148"/>
    <lineage>
        <taxon>Eukaryota</taxon>
        <taxon>Metazoa</taxon>
        <taxon>Chordata</taxon>
        <taxon>Craniata</taxon>
        <taxon>Vertebrata</taxon>
        <taxon>Euteleostomi</taxon>
        <taxon>Actinopterygii</taxon>
        <taxon>Neopterygii</taxon>
        <taxon>Teleostei</taxon>
        <taxon>Neoteleostei</taxon>
        <taxon>Acanthomorphata</taxon>
        <taxon>Eupercaria</taxon>
        <taxon>Perciformes</taxon>
        <taxon>Cottioidei</taxon>
        <taxon>Cottales</taxon>
        <taxon>Liparidae</taxon>
        <taxon>Liparis</taxon>
    </lineage>
</organism>
<feature type="compositionally biased region" description="Basic and acidic residues" evidence="1">
    <location>
        <begin position="16"/>
        <end position="28"/>
    </location>
</feature>
<proteinExistence type="predicted"/>
<evidence type="ECO:0000313" key="3">
    <source>
        <dbReference type="Proteomes" id="UP000314294"/>
    </source>
</evidence>